<evidence type="ECO:0000313" key="7">
    <source>
        <dbReference type="EMBL" id="USP74004.1"/>
    </source>
</evidence>
<name>A0A9Q9DPU4_CURCL</name>
<evidence type="ECO:0000256" key="6">
    <source>
        <dbReference type="SAM" id="Phobius"/>
    </source>
</evidence>
<dbReference type="EMBL" id="CP089274">
    <property type="protein sequence ID" value="USP74004.1"/>
    <property type="molecule type" value="Genomic_DNA"/>
</dbReference>
<sequence>MAEKDSSEESSDYFNAASSDEETDFDLDTKFPFYSSSIPILTADSVNCFVDEKLEEAELPSEPRTTSFQPGPSFEIYKVEYSRYLDDEYGTDEVRAELGHSPNSTTATKRDGALFRWIHLKQDPMDFGAFQNAARSLPDLTEEEADETMKLLQNSQKQVQKRFRTKDGQPGRIFGPQVLSKKIRNDVVNPRDGCFFFSLPYFCLRKYTKLSIPSQSNLQATRTLLQISDSSTPKGRDLEQAVCHLAEIPGNQCFHLSSLWCLAIKDKYLLTCSLHSGAELSGELLDILKQPPSQPSVALSERPLLLQVSFEGALYLIPLDECDSWFKLTQRFSGFRNNFDDLYNVKMGGHRIQPSQWHIVIRQARKQPMRTRITVSPRYHWSSRPPMFINELRKLSSPRPLIKALSRSDDVSNMDPSRSFTPCPSVPSSSSLASLENNESAREEQAGECPLGRIDHSSSQLKASLSPNLVALDPLKQKSPASPISLEHYLEDFHALRWIALQFPDPSKRHDSIPKISKLEAMQPPELYDKKVDFYLEELHKYMQFKVGVVTQTRYQSCATKSLKDVEKVVAEIVTTGLGNAEVLNLKQKIVTAAKSNFLIFLPLDQKGSIVSKYWGAVCSSITAKKTRNTAEMRETVHTLMRAARLCIDMQAQLSKGKGPNPTETNLPVYFVRAWFDLLICQLNLTQGNISIARKRALSFEQNIDAGIEVVMMHYEGKTLPELRALVPSELSVFFAHRVLQDMTGDFPNVLDTYRKYSIRLETLVKKDPLNRYQQTRVAKFLEELYIIQMQLSEQLNVIKKLEQGPLARREHEYRAAFSQRYHIKLLKQCEDHLSKTKDSLSELQLIGKSLEIPWREYMQSKKQRQERAMYISTIVAMIILPISTVSNIFAMNIKDIRDMNNGQWVLWAVAIPVTAVVVIGSLFSAGALSYRQ</sequence>
<dbReference type="InterPro" id="IPR045863">
    <property type="entry name" value="CorA_TM1_TM2"/>
</dbReference>
<dbReference type="GO" id="GO:0016020">
    <property type="term" value="C:membrane"/>
    <property type="evidence" value="ECO:0007669"/>
    <property type="project" value="UniProtKB-SubCell"/>
</dbReference>
<keyword evidence="4 6" id="KW-0472">Membrane</keyword>
<gene>
    <name evidence="7" type="ORF">yc1106_01278</name>
</gene>
<dbReference type="Pfam" id="PF01544">
    <property type="entry name" value="CorA"/>
    <property type="match status" value="1"/>
</dbReference>
<comment type="subcellular location">
    <subcellularLocation>
        <location evidence="1">Membrane</location>
        <topology evidence="1">Multi-pass membrane protein</topology>
    </subcellularLocation>
</comment>
<evidence type="ECO:0000256" key="2">
    <source>
        <dbReference type="ARBA" id="ARBA00022692"/>
    </source>
</evidence>
<dbReference type="OrthoDB" id="5430750at2759"/>
<feature type="region of interest" description="Disordered" evidence="5">
    <location>
        <begin position="406"/>
        <end position="454"/>
    </location>
</feature>
<evidence type="ECO:0000256" key="1">
    <source>
        <dbReference type="ARBA" id="ARBA00004141"/>
    </source>
</evidence>
<keyword evidence="3 6" id="KW-1133">Transmembrane helix</keyword>
<dbReference type="VEuPathDB" id="FungiDB:yc1106_01278"/>
<proteinExistence type="predicted"/>
<evidence type="ECO:0000256" key="3">
    <source>
        <dbReference type="ARBA" id="ARBA00022989"/>
    </source>
</evidence>
<feature type="region of interest" description="Disordered" evidence="5">
    <location>
        <begin position="1"/>
        <end position="22"/>
    </location>
</feature>
<dbReference type="Proteomes" id="UP001056012">
    <property type="component" value="Chromosome 1"/>
</dbReference>
<organism evidence="7 8">
    <name type="scientific">Curvularia clavata</name>
    <dbReference type="NCBI Taxonomy" id="95742"/>
    <lineage>
        <taxon>Eukaryota</taxon>
        <taxon>Fungi</taxon>
        <taxon>Dikarya</taxon>
        <taxon>Ascomycota</taxon>
        <taxon>Pezizomycotina</taxon>
        <taxon>Dothideomycetes</taxon>
        <taxon>Pleosporomycetidae</taxon>
        <taxon>Pleosporales</taxon>
        <taxon>Pleosporineae</taxon>
        <taxon>Pleosporaceae</taxon>
        <taxon>Curvularia</taxon>
    </lineage>
</organism>
<dbReference type="InterPro" id="IPR002523">
    <property type="entry name" value="MgTranspt_CorA/ZnTranspt_ZntB"/>
</dbReference>
<keyword evidence="8" id="KW-1185">Reference proteome</keyword>
<reference evidence="7" key="1">
    <citation type="submission" date="2021-12" db="EMBL/GenBank/DDBJ databases">
        <title>Curvularia clavata genome.</title>
        <authorList>
            <person name="Cao Y."/>
        </authorList>
    </citation>
    <scope>NUCLEOTIDE SEQUENCE</scope>
    <source>
        <strain evidence="7">Yc1106</strain>
    </source>
</reference>
<dbReference type="AlphaFoldDB" id="A0A9Q9DPU4"/>
<keyword evidence="2 6" id="KW-0812">Transmembrane</keyword>
<accession>A0A9Q9DPU4</accession>
<feature type="compositionally biased region" description="Low complexity" evidence="5">
    <location>
        <begin position="428"/>
        <end position="438"/>
    </location>
</feature>
<dbReference type="GO" id="GO:0046873">
    <property type="term" value="F:metal ion transmembrane transporter activity"/>
    <property type="evidence" value="ECO:0007669"/>
    <property type="project" value="InterPro"/>
</dbReference>
<dbReference type="Gene3D" id="1.20.58.340">
    <property type="entry name" value="Magnesium transport protein CorA, transmembrane region"/>
    <property type="match status" value="1"/>
</dbReference>
<feature type="transmembrane region" description="Helical" evidence="6">
    <location>
        <begin position="905"/>
        <end position="931"/>
    </location>
</feature>
<evidence type="ECO:0000256" key="5">
    <source>
        <dbReference type="SAM" id="MobiDB-lite"/>
    </source>
</evidence>
<evidence type="ECO:0000313" key="8">
    <source>
        <dbReference type="Proteomes" id="UP001056012"/>
    </source>
</evidence>
<feature type="transmembrane region" description="Helical" evidence="6">
    <location>
        <begin position="869"/>
        <end position="893"/>
    </location>
</feature>
<dbReference type="SUPFAM" id="SSF144083">
    <property type="entry name" value="Magnesium transport protein CorA, transmembrane region"/>
    <property type="match status" value="1"/>
</dbReference>
<evidence type="ECO:0000256" key="4">
    <source>
        <dbReference type="ARBA" id="ARBA00023136"/>
    </source>
</evidence>
<protein>
    <submittedName>
        <fullName evidence="7">Uncharacterized protein</fullName>
    </submittedName>
</protein>